<dbReference type="SMART" id="SM00028">
    <property type="entry name" value="TPR"/>
    <property type="match status" value="5"/>
</dbReference>
<dbReference type="InterPro" id="IPR002182">
    <property type="entry name" value="NB-ARC"/>
</dbReference>
<evidence type="ECO:0000259" key="2">
    <source>
        <dbReference type="Pfam" id="PF00931"/>
    </source>
</evidence>
<dbReference type="Pfam" id="PF13424">
    <property type="entry name" value="TPR_12"/>
    <property type="match status" value="1"/>
</dbReference>
<dbReference type="Gene3D" id="3.40.50.300">
    <property type="entry name" value="P-loop containing nucleotide triphosphate hydrolases"/>
    <property type="match status" value="1"/>
</dbReference>
<dbReference type="EMBL" id="RBKT01000001">
    <property type="protein sequence ID" value="RKR86641.1"/>
    <property type="molecule type" value="Genomic_DNA"/>
</dbReference>
<dbReference type="RefSeq" id="WP_170208485.1">
    <property type="nucleotide sequence ID" value="NZ_RBKT01000001.1"/>
</dbReference>
<keyword evidence="4" id="KW-1185">Reference proteome</keyword>
<organism evidence="3 4">
    <name type="scientific">Micromonospora pisi</name>
    <dbReference type="NCBI Taxonomy" id="589240"/>
    <lineage>
        <taxon>Bacteria</taxon>
        <taxon>Bacillati</taxon>
        <taxon>Actinomycetota</taxon>
        <taxon>Actinomycetes</taxon>
        <taxon>Micromonosporales</taxon>
        <taxon>Micromonosporaceae</taxon>
        <taxon>Micromonospora</taxon>
    </lineage>
</organism>
<name>A0A495JD30_9ACTN</name>
<dbReference type="SUPFAM" id="SSF48452">
    <property type="entry name" value="TPR-like"/>
    <property type="match status" value="2"/>
</dbReference>
<dbReference type="SUPFAM" id="SSF52540">
    <property type="entry name" value="P-loop containing nucleoside triphosphate hydrolases"/>
    <property type="match status" value="1"/>
</dbReference>
<comment type="caution">
    <text evidence="3">The sequence shown here is derived from an EMBL/GenBank/DDBJ whole genome shotgun (WGS) entry which is preliminary data.</text>
</comment>
<feature type="region of interest" description="Disordered" evidence="1">
    <location>
        <begin position="100"/>
        <end position="137"/>
    </location>
</feature>
<sequence>MTQFGVVPPQPQEASTPIEFIVALRELRLWSGLTFRQLAAKARASGDQLALSTIASALSRSTLPRREVVAGFVRACGLDEESVTAWVAVRDALFSRGGQAAVAGDPDLPGPARDGADTGRQPWPAPQMLPPDIPDFTGRDAEVGTLRQLLRPGPRDGSNSGALVVAAICGMGGVGKTALAVHVAHSLAKAYPDGQLWVDLRDAEASPLEPSDVLARFLRAVGVDSRAIPADPVERAEIYRTMLADRRVLVVLDNASSERQVRPLLPGAGTCGVLLTSRLRLAGLEGAQHVDLEMFSPGESIRLLARIAGDDRLARDVAAAAEIAELCGGLPLAVRVAGARLAARPAWQLADLATLLADERRRLDRLSTGDLAVRASLALSYRELDDEPRQLFHLLALFEVPDFSGWLAATVLDRPPAQATECLEALVDAQLLAVTGTDAAGQIRYHFHDLVRLFAIESGRKALSSDAIAQAVNRGLGSWATLAHRMAPAVPGPCYALISSPEPRPPIDPGITDSLETAPVEWFDAERAALVSAVRQACRLGLDNLAFDLTAGLEKYFDLRGMYTDWSNLNSRVMDLCRDTGNLLGEAVMLRGLLDVTTWTAGERDDDQMARLHDEAIRLLEMFRRLGHEPGRSDAAVMCAWALTAAGRYEEAVDTATRALQLAARSGHLGGQARAYLLLGVANFEHGQFESAAAHAAAALDRARRLGNPRWVATGLQFCGIAHRELGDLDKSRRLLDESLAISRRYRDRYPEVLTLLALARLQLRQNDPAARETAETSLAFSRRYGMNHHMAEALELLGMDELANGTPAGAIVYLEQSVALWRTRGWHSLQAAALTNLGRAYAEVDPPAARRAFQEAYEIFDRLGKAAKAAELRALTGAATPEEPSRR</sequence>
<evidence type="ECO:0000256" key="1">
    <source>
        <dbReference type="SAM" id="MobiDB-lite"/>
    </source>
</evidence>
<dbReference type="PANTHER" id="PTHR47691:SF3">
    <property type="entry name" value="HTH-TYPE TRANSCRIPTIONAL REGULATOR RV0890C-RELATED"/>
    <property type="match status" value="1"/>
</dbReference>
<dbReference type="InterPro" id="IPR027417">
    <property type="entry name" value="P-loop_NTPase"/>
</dbReference>
<evidence type="ECO:0000313" key="4">
    <source>
        <dbReference type="Proteomes" id="UP000277671"/>
    </source>
</evidence>
<dbReference type="InterPro" id="IPR011990">
    <property type="entry name" value="TPR-like_helical_dom_sf"/>
</dbReference>
<reference evidence="3 4" key="1">
    <citation type="submission" date="2018-10" db="EMBL/GenBank/DDBJ databases">
        <title>Sequencing the genomes of 1000 actinobacteria strains.</title>
        <authorList>
            <person name="Klenk H.-P."/>
        </authorList>
    </citation>
    <scope>NUCLEOTIDE SEQUENCE [LARGE SCALE GENOMIC DNA]</scope>
    <source>
        <strain evidence="3 4">DSM 45175</strain>
    </source>
</reference>
<evidence type="ECO:0000313" key="3">
    <source>
        <dbReference type="EMBL" id="RKR86641.1"/>
    </source>
</evidence>
<dbReference type="Gene3D" id="1.25.40.10">
    <property type="entry name" value="Tetratricopeptide repeat domain"/>
    <property type="match status" value="2"/>
</dbReference>
<proteinExistence type="predicted"/>
<dbReference type="Proteomes" id="UP000277671">
    <property type="component" value="Unassembled WGS sequence"/>
</dbReference>
<accession>A0A495JD30</accession>
<gene>
    <name evidence="3" type="ORF">BDK92_0884</name>
</gene>
<dbReference type="InterPro" id="IPR019734">
    <property type="entry name" value="TPR_rpt"/>
</dbReference>
<feature type="domain" description="NB-ARC" evidence="2">
    <location>
        <begin position="165"/>
        <end position="311"/>
    </location>
</feature>
<feature type="compositionally biased region" description="Pro residues" evidence="1">
    <location>
        <begin position="123"/>
        <end position="133"/>
    </location>
</feature>
<dbReference type="PANTHER" id="PTHR47691">
    <property type="entry name" value="REGULATOR-RELATED"/>
    <property type="match status" value="1"/>
</dbReference>
<dbReference type="AlphaFoldDB" id="A0A495JD30"/>
<dbReference type="GO" id="GO:0043531">
    <property type="term" value="F:ADP binding"/>
    <property type="evidence" value="ECO:0007669"/>
    <property type="project" value="InterPro"/>
</dbReference>
<dbReference type="PRINTS" id="PR00364">
    <property type="entry name" value="DISEASERSIST"/>
</dbReference>
<dbReference type="Pfam" id="PF00931">
    <property type="entry name" value="NB-ARC"/>
    <property type="match status" value="1"/>
</dbReference>
<protein>
    <submittedName>
        <fullName evidence="3">Tetratricopeptide repeat protein</fullName>
    </submittedName>
</protein>